<name>A0A850QHT1_9BURK</name>
<evidence type="ECO:0000313" key="2">
    <source>
        <dbReference type="EMBL" id="NVO79141.1"/>
    </source>
</evidence>
<proteinExistence type="predicted"/>
<comment type="caution">
    <text evidence="2">The sequence shown here is derived from an EMBL/GenBank/DDBJ whole genome shotgun (WGS) entry which is preliminary data.</text>
</comment>
<dbReference type="Proteomes" id="UP000588051">
    <property type="component" value="Unassembled WGS sequence"/>
</dbReference>
<dbReference type="EMBL" id="JABXYJ010000010">
    <property type="protein sequence ID" value="NVO79141.1"/>
    <property type="molecule type" value="Genomic_DNA"/>
</dbReference>
<evidence type="ECO:0000259" key="1">
    <source>
        <dbReference type="Pfam" id="PF22308"/>
    </source>
</evidence>
<reference evidence="2 3" key="1">
    <citation type="submission" date="2020-06" db="EMBL/GenBank/DDBJ databases">
        <authorList>
            <person name="Qiu C."/>
            <person name="Liu Z."/>
        </authorList>
    </citation>
    <scope>NUCLEOTIDE SEQUENCE [LARGE SCALE GENOMIC DNA]</scope>
    <source>
        <strain evidence="2 3">EM 1</strain>
    </source>
</reference>
<protein>
    <recommendedName>
        <fullName evidence="1">DUF6969 domain-containing protein</fullName>
    </recommendedName>
</protein>
<evidence type="ECO:0000313" key="3">
    <source>
        <dbReference type="Proteomes" id="UP000588051"/>
    </source>
</evidence>
<organism evidence="2 3">
    <name type="scientific">Undibacterium oligocarboniphilum</name>
    <dbReference type="NCBI Taxonomy" id="666702"/>
    <lineage>
        <taxon>Bacteria</taxon>
        <taxon>Pseudomonadati</taxon>
        <taxon>Pseudomonadota</taxon>
        <taxon>Betaproteobacteria</taxon>
        <taxon>Burkholderiales</taxon>
        <taxon>Oxalobacteraceae</taxon>
        <taxon>Undibacterium</taxon>
    </lineage>
</organism>
<accession>A0A850QHT1</accession>
<keyword evidence="3" id="KW-1185">Reference proteome</keyword>
<feature type="domain" description="DUF6969" evidence="1">
    <location>
        <begin position="2"/>
        <end position="197"/>
    </location>
</feature>
<gene>
    <name evidence="2" type="ORF">HV832_15020</name>
</gene>
<dbReference type="InterPro" id="IPR054242">
    <property type="entry name" value="DUF6969"/>
</dbReference>
<sequence>MLETYAGLAERGEHLLQRLLDGQPPRQWQHYPEEDAIDLRSAYQWFYHSHSPEDRPGSVEHGHFHLFARRPLWSRRLHSRTEQAFARLTGQPQRTVQTRHLLSIGLDAKGVPVSLFTVNSWVTGDLMLNAVLTEQLLARIQLNTGHPDIERMLTNLIRLCLPQIRLLLVARDAALASCQPGTVLTDQTLEVLSHLPIDLDRQFLAG</sequence>
<dbReference type="Pfam" id="PF22308">
    <property type="entry name" value="DUF6969"/>
    <property type="match status" value="1"/>
</dbReference>
<dbReference type="AlphaFoldDB" id="A0A850QHT1"/>